<keyword evidence="5 7" id="KW-0472">Membrane</keyword>
<reference evidence="8 9" key="1">
    <citation type="journal article" date="2005" name="Nature">
        <title>The map-based sequence of the rice genome.</title>
        <authorList>
            <consortium name="International rice genome sequencing project (IRGSP)"/>
            <person name="Matsumoto T."/>
            <person name="Wu J."/>
            <person name="Kanamori H."/>
            <person name="Katayose Y."/>
            <person name="Fujisawa M."/>
            <person name="Namiki N."/>
            <person name="Mizuno H."/>
            <person name="Yamamoto K."/>
            <person name="Antonio B.A."/>
            <person name="Baba T."/>
            <person name="Sakata K."/>
            <person name="Nagamura Y."/>
            <person name="Aoki H."/>
            <person name="Arikawa K."/>
            <person name="Arita K."/>
            <person name="Bito T."/>
            <person name="Chiden Y."/>
            <person name="Fujitsuka N."/>
            <person name="Fukunaka R."/>
            <person name="Hamada M."/>
            <person name="Harada C."/>
            <person name="Hayashi A."/>
            <person name="Hijishita S."/>
            <person name="Honda M."/>
            <person name="Hosokawa S."/>
            <person name="Ichikawa Y."/>
            <person name="Idonuma A."/>
            <person name="Iijima M."/>
            <person name="Ikeda M."/>
            <person name="Ikeno M."/>
            <person name="Ito K."/>
            <person name="Ito S."/>
            <person name="Ito T."/>
            <person name="Ito Y."/>
            <person name="Ito Y."/>
            <person name="Iwabuchi A."/>
            <person name="Kamiya K."/>
            <person name="Karasawa W."/>
            <person name="Kurita K."/>
            <person name="Katagiri S."/>
            <person name="Kikuta A."/>
            <person name="Kobayashi H."/>
            <person name="Kobayashi N."/>
            <person name="Machita K."/>
            <person name="Maehara T."/>
            <person name="Masukawa M."/>
            <person name="Mizubayashi T."/>
            <person name="Mukai Y."/>
            <person name="Nagasaki H."/>
            <person name="Nagata Y."/>
            <person name="Naito S."/>
            <person name="Nakashima M."/>
            <person name="Nakama Y."/>
            <person name="Nakamichi Y."/>
            <person name="Nakamura M."/>
            <person name="Meguro A."/>
            <person name="Negishi M."/>
            <person name="Ohta I."/>
            <person name="Ohta T."/>
            <person name="Okamoto M."/>
            <person name="Ono N."/>
            <person name="Saji S."/>
            <person name="Sakaguchi M."/>
            <person name="Sakai K."/>
            <person name="Shibata M."/>
            <person name="Shimokawa T."/>
            <person name="Song J."/>
            <person name="Takazaki Y."/>
            <person name="Terasawa K."/>
            <person name="Tsugane M."/>
            <person name="Tsuji K."/>
            <person name="Ueda S."/>
            <person name="Waki K."/>
            <person name="Yamagata H."/>
            <person name="Yamamoto M."/>
            <person name="Yamamoto S."/>
            <person name="Yamane H."/>
            <person name="Yoshiki S."/>
            <person name="Yoshihara R."/>
            <person name="Yukawa K."/>
            <person name="Zhong H."/>
            <person name="Yano M."/>
            <person name="Yuan Q."/>
            <person name="Ouyang S."/>
            <person name="Liu J."/>
            <person name="Jones K.M."/>
            <person name="Gansberger K."/>
            <person name="Moffat K."/>
            <person name="Hill J."/>
            <person name="Bera J."/>
            <person name="Fadrosh D."/>
            <person name="Jin S."/>
            <person name="Johri S."/>
            <person name="Kim M."/>
            <person name="Overton L."/>
            <person name="Reardon M."/>
            <person name="Tsitrin T."/>
            <person name="Vuong H."/>
            <person name="Weaver B."/>
            <person name="Ciecko A."/>
            <person name="Tallon L."/>
            <person name="Jackson J."/>
            <person name="Pai G."/>
            <person name="Aken S.V."/>
            <person name="Utterback T."/>
            <person name="Reidmuller S."/>
            <person name="Feldblyum T."/>
            <person name="Hsiao J."/>
            <person name="Zismann V."/>
            <person name="Iobst S."/>
            <person name="de Vazeille A.R."/>
            <person name="Buell C.R."/>
            <person name="Ying K."/>
            <person name="Li Y."/>
            <person name="Lu T."/>
            <person name="Huang Y."/>
            <person name="Zhao Q."/>
            <person name="Feng Q."/>
            <person name="Zhang L."/>
            <person name="Zhu J."/>
            <person name="Weng Q."/>
            <person name="Mu J."/>
            <person name="Lu Y."/>
            <person name="Fan D."/>
            <person name="Liu Y."/>
            <person name="Guan J."/>
            <person name="Zhang Y."/>
            <person name="Yu S."/>
            <person name="Liu X."/>
            <person name="Zhang Y."/>
            <person name="Hong G."/>
            <person name="Han B."/>
            <person name="Choisne N."/>
            <person name="Demange N."/>
            <person name="Orjeda G."/>
            <person name="Samain S."/>
            <person name="Cattolico L."/>
            <person name="Pelletier E."/>
            <person name="Couloux A."/>
            <person name="Segurens B."/>
            <person name="Wincker P."/>
            <person name="D'Hont A."/>
            <person name="Scarpelli C."/>
            <person name="Weissenbach J."/>
            <person name="Salanoubat M."/>
            <person name="Quetier F."/>
            <person name="Yu Y."/>
            <person name="Kim H.R."/>
            <person name="Rambo T."/>
            <person name="Currie J."/>
            <person name="Collura K."/>
            <person name="Luo M."/>
            <person name="Yang T."/>
            <person name="Ammiraju J.S.S."/>
            <person name="Engler F."/>
            <person name="Soderlund C."/>
            <person name="Wing R.A."/>
            <person name="Palmer L.E."/>
            <person name="de la Bastide M."/>
            <person name="Spiegel L."/>
            <person name="Nascimento L."/>
            <person name="Zutavern T."/>
            <person name="O'Shaughnessy A."/>
            <person name="Dike S."/>
            <person name="Dedhia N."/>
            <person name="Preston R."/>
            <person name="Balija V."/>
            <person name="McCombie W.R."/>
            <person name="Chow T."/>
            <person name="Chen H."/>
            <person name="Chung M."/>
            <person name="Chen C."/>
            <person name="Shaw J."/>
            <person name="Wu H."/>
            <person name="Hsiao K."/>
            <person name="Chao Y."/>
            <person name="Chu M."/>
            <person name="Cheng C."/>
            <person name="Hour A."/>
            <person name="Lee P."/>
            <person name="Lin S."/>
            <person name="Lin Y."/>
            <person name="Liou J."/>
            <person name="Liu S."/>
            <person name="Hsing Y."/>
            <person name="Raghuvanshi S."/>
            <person name="Mohanty A."/>
            <person name="Bharti A.K."/>
            <person name="Gaur A."/>
            <person name="Gupta V."/>
            <person name="Kumar D."/>
            <person name="Ravi V."/>
            <person name="Vij S."/>
            <person name="Kapur A."/>
            <person name="Khurana P."/>
            <person name="Khurana P."/>
            <person name="Khurana J.P."/>
            <person name="Tyagi A.K."/>
            <person name="Gaikwad K."/>
            <person name="Singh A."/>
            <person name="Dalal V."/>
            <person name="Srivastava S."/>
            <person name="Dixit A."/>
            <person name="Pal A.K."/>
            <person name="Ghazi I.A."/>
            <person name="Yadav M."/>
            <person name="Pandit A."/>
            <person name="Bhargava A."/>
            <person name="Sureshbabu K."/>
            <person name="Batra K."/>
            <person name="Sharma T.R."/>
            <person name="Mohapatra T."/>
            <person name="Singh N.K."/>
            <person name="Messing J."/>
            <person name="Nelson A.B."/>
            <person name="Fuks G."/>
            <person name="Kavchok S."/>
            <person name="Keizer G."/>
            <person name="Linton E."/>
            <person name="Llaca V."/>
            <person name="Song R."/>
            <person name="Tanyolac B."/>
            <person name="Young S."/>
            <person name="Ho-Il K."/>
            <person name="Hahn J.H."/>
            <person name="Sangsakoo G."/>
            <person name="Vanavichit A."/>
            <person name="de Mattos Luiz.A.T."/>
            <person name="Zimmer P.D."/>
            <person name="Malone G."/>
            <person name="Dellagostin O."/>
            <person name="de Oliveira A.C."/>
            <person name="Bevan M."/>
            <person name="Bancroft I."/>
            <person name="Minx P."/>
            <person name="Cordum H."/>
            <person name="Wilson R."/>
            <person name="Cheng Z."/>
            <person name="Jin W."/>
            <person name="Jiang J."/>
            <person name="Leong S.A."/>
            <person name="Iwama H."/>
            <person name="Gojobori T."/>
            <person name="Itoh T."/>
            <person name="Niimura Y."/>
            <person name="Fujii Y."/>
            <person name="Habara T."/>
            <person name="Sakai H."/>
            <person name="Sato Y."/>
            <person name="Wilson G."/>
            <person name="Kumar K."/>
            <person name="McCouch S."/>
            <person name="Juretic N."/>
            <person name="Hoen D."/>
            <person name="Wright S."/>
            <person name="Bruskiewich R."/>
            <person name="Bureau T."/>
            <person name="Miyao A."/>
            <person name="Hirochika H."/>
            <person name="Nishikawa T."/>
            <person name="Kadowaki K."/>
            <person name="Sugiura M."/>
            <person name="Burr B."/>
            <person name="Sasaki T."/>
        </authorList>
    </citation>
    <scope>NUCLEOTIDE SEQUENCE [LARGE SCALE GENOMIC DNA]</scope>
    <source>
        <strain evidence="9">cv. Nipponbare</strain>
    </source>
</reference>
<keyword evidence="4 7" id="KW-1133">Transmembrane helix</keyword>
<dbReference type="InterPro" id="IPR009606">
    <property type="entry name" value="DEAL/Modifying_wall_lignin1/2"/>
</dbReference>
<gene>
    <name evidence="8" type="ordered locus">Os10g0495900</name>
</gene>
<evidence type="ECO:0000256" key="4">
    <source>
        <dbReference type="ARBA" id="ARBA00022989"/>
    </source>
</evidence>
<reference evidence="9" key="2">
    <citation type="journal article" date="2008" name="Nucleic Acids Res.">
        <title>The rice annotation project database (RAP-DB): 2008 update.</title>
        <authorList>
            <consortium name="The rice annotation project (RAP)"/>
        </authorList>
    </citation>
    <scope>GENOME REANNOTATION</scope>
    <source>
        <strain evidence="9">cv. Nipponbare</strain>
    </source>
</reference>
<comment type="subcellular location">
    <subcellularLocation>
        <location evidence="1">Endomembrane system</location>
        <topology evidence="1">Multi-pass membrane protein</topology>
    </subcellularLocation>
</comment>
<dbReference type="PANTHER" id="PTHR31769">
    <property type="entry name" value="OS07G0462200 PROTEIN-RELATED"/>
    <property type="match status" value="1"/>
</dbReference>
<organism evidence="8 9">
    <name type="scientific">Oryza sativa subsp. japonica</name>
    <name type="common">Rice</name>
    <dbReference type="NCBI Taxonomy" id="39947"/>
    <lineage>
        <taxon>Eukaryota</taxon>
        <taxon>Viridiplantae</taxon>
        <taxon>Streptophyta</taxon>
        <taxon>Embryophyta</taxon>
        <taxon>Tracheophyta</taxon>
        <taxon>Spermatophyta</taxon>
        <taxon>Magnoliopsida</taxon>
        <taxon>Liliopsida</taxon>
        <taxon>Poales</taxon>
        <taxon>Poaceae</taxon>
        <taxon>BOP clade</taxon>
        <taxon>Oryzoideae</taxon>
        <taxon>Oryzeae</taxon>
        <taxon>Oryzinae</taxon>
        <taxon>Oryza</taxon>
        <taxon>Oryza sativa</taxon>
    </lineage>
</organism>
<dbReference type="InterPro" id="IPR052222">
    <property type="entry name" value="DESIGUAL"/>
</dbReference>
<name>Q0IWP8_ORYSJ</name>
<sequence length="118" mass="13348">ITQLSSQRIYTNFIQTIQFLHTGVLNILPDVLLLRLTFLIAESCLLAGLVQSAYHTRYRKVFFENPPDCETVRRGTFGAGAAFSLITCVLTGAYYFYFSKSRVSYARREATIGMSPYS</sequence>
<comment type="similarity">
    <text evidence="6">Belongs to the DESIGUAL family.</text>
</comment>
<dbReference type="AlphaFoldDB" id="Q0IWP8"/>
<evidence type="ECO:0000256" key="2">
    <source>
        <dbReference type="ARBA" id="ARBA00022692"/>
    </source>
</evidence>
<evidence type="ECO:0000256" key="3">
    <source>
        <dbReference type="ARBA" id="ARBA00022729"/>
    </source>
</evidence>
<feature type="non-terminal residue" evidence="8">
    <location>
        <position position="1"/>
    </location>
</feature>
<dbReference type="Pfam" id="PF06749">
    <property type="entry name" value="DUF1218"/>
    <property type="match status" value="1"/>
</dbReference>
<protein>
    <submittedName>
        <fullName evidence="8">Os10g0495900 protein</fullName>
    </submittedName>
</protein>
<keyword evidence="3" id="KW-0732">Signal</keyword>
<dbReference type="Proteomes" id="UP000000763">
    <property type="component" value="Chromosome 10"/>
</dbReference>
<feature type="transmembrane region" description="Helical" evidence="7">
    <location>
        <begin position="32"/>
        <end position="54"/>
    </location>
</feature>
<accession>Q0IWP8</accession>
<evidence type="ECO:0000313" key="9">
    <source>
        <dbReference type="Proteomes" id="UP000000763"/>
    </source>
</evidence>
<evidence type="ECO:0000256" key="6">
    <source>
        <dbReference type="ARBA" id="ARBA00029467"/>
    </source>
</evidence>
<proteinExistence type="inferred from homology"/>
<evidence type="ECO:0000313" key="8">
    <source>
        <dbReference type="EMBL" id="BAF26867.2"/>
    </source>
</evidence>
<keyword evidence="2 7" id="KW-0812">Transmembrane</keyword>
<evidence type="ECO:0000256" key="5">
    <source>
        <dbReference type="ARBA" id="ARBA00023136"/>
    </source>
</evidence>
<dbReference type="GO" id="GO:0012505">
    <property type="term" value="C:endomembrane system"/>
    <property type="evidence" value="ECO:0007669"/>
    <property type="project" value="UniProtKB-SubCell"/>
</dbReference>
<evidence type="ECO:0000256" key="1">
    <source>
        <dbReference type="ARBA" id="ARBA00004127"/>
    </source>
</evidence>
<dbReference type="EMBL" id="AP008216">
    <property type="protein sequence ID" value="BAF26867.2"/>
    <property type="molecule type" value="Genomic_DNA"/>
</dbReference>
<dbReference type="KEGG" id="dosa:Os10g0495900"/>
<feature type="transmembrane region" description="Helical" evidence="7">
    <location>
        <begin position="75"/>
        <end position="97"/>
    </location>
</feature>
<evidence type="ECO:0000256" key="7">
    <source>
        <dbReference type="SAM" id="Phobius"/>
    </source>
</evidence>